<feature type="domain" description="Rieske" evidence="7">
    <location>
        <begin position="78"/>
        <end position="184"/>
    </location>
</feature>
<dbReference type="PROSITE" id="PS51296">
    <property type="entry name" value="RIESKE"/>
    <property type="match status" value="1"/>
</dbReference>
<dbReference type="AlphaFoldDB" id="A0AAW3P9Q2"/>
<evidence type="ECO:0000256" key="1">
    <source>
        <dbReference type="ARBA" id="ARBA00022714"/>
    </source>
</evidence>
<name>A0AAW3P9Q2_9BURK</name>
<dbReference type="Gene3D" id="3.90.380.10">
    <property type="entry name" value="Naphthalene 1,2-dioxygenase Alpha Subunit, Chain A, domain 1"/>
    <property type="match status" value="1"/>
</dbReference>
<gene>
    <name evidence="8" type="ORF">WL88_25835</name>
</gene>
<evidence type="ECO:0000256" key="2">
    <source>
        <dbReference type="ARBA" id="ARBA00022723"/>
    </source>
</evidence>
<keyword evidence="5" id="KW-0411">Iron-sulfur</keyword>
<reference evidence="8 9" key="1">
    <citation type="submission" date="2015-11" db="EMBL/GenBank/DDBJ databases">
        <title>Expanding the genomic diversity of Burkholderia species for the development of highly accurate diagnostics.</title>
        <authorList>
            <person name="Sahl J."/>
            <person name="Keim P."/>
            <person name="Wagner D."/>
        </authorList>
    </citation>
    <scope>NUCLEOTIDE SEQUENCE [LARGE SCALE GENOMIC DNA]</scope>
    <source>
        <strain evidence="8 9">MSMB378WGS</strain>
    </source>
</reference>
<evidence type="ECO:0000256" key="4">
    <source>
        <dbReference type="ARBA" id="ARBA00023004"/>
    </source>
</evidence>
<dbReference type="InterPro" id="IPR050584">
    <property type="entry name" value="Cholesterol_7-desaturase"/>
</dbReference>
<evidence type="ECO:0000313" key="9">
    <source>
        <dbReference type="Proteomes" id="UP000063236"/>
    </source>
</evidence>
<keyword evidence="2" id="KW-0479">Metal-binding</keyword>
<dbReference type="PANTHER" id="PTHR21266">
    <property type="entry name" value="IRON-SULFUR DOMAIN CONTAINING PROTEIN"/>
    <property type="match status" value="1"/>
</dbReference>
<proteinExistence type="predicted"/>
<dbReference type="GO" id="GO:0016491">
    <property type="term" value="F:oxidoreductase activity"/>
    <property type="evidence" value="ECO:0007669"/>
    <property type="project" value="UniProtKB-KW"/>
</dbReference>
<dbReference type="RefSeq" id="WP_060188609.1">
    <property type="nucleotide sequence ID" value="NZ_LPJS01000026.1"/>
</dbReference>
<evidence type="ECO:0000256" key="3">
    <source>
        <dbReference type="ARBA" id="ARBA00023002"/>
    </source>
</evidence>
<dbReference type="Pfam" id="PF11723">
    <property type="entry name" value="Aromatic_hydrox"/>
    <property type="match status" value="1"/>
</dbReference>
<sequence length="473" mass="53802">MNIPHDHEAQDQQDSGGYLVAMQKLRETGAQAEAASTNGGAGEDLNAQLEKVTESRRATRKLPWEPYLEMGLGLRNYWYPAFFSNELEEGKVRGEEIGGERIVFKRVEGAVYGVQDRCIHRGVAFSARPECHTKNTLTCWFHGFTYDVRDGKLIAVLSQPDSQIVGKVSLNTYHVHEAFNIVWVFIGDGEPVPFVEDLPPTLQRAYRGEERRVFHPLVRVRIPSDWRLAMENGFDPGHVYGHRDAAIGAPCLAYYYDRNNIEFVEKEGQAKGMIPHVVNATFVQEAWVEGVKIATTGPHPSFAPPADDGISAPGDSPDNSAPWLPCLNEAAAFPDGKQTHFEWFVPIDEGHHMYTITQSRVVASDEEEAAFHAECERVWGPFVWSTDPKVVGFNNFDAFGRAEVMHAYAHEDWWHREYYYKPDFILTEWRKFVVKHARGVQKRTDMARRPPTEESIVVYNDNEFCKQKNKLCK</sequence>
<organism evidence="8 9">
    <name type="scientific">Burkholderia diffusa</name>
    <dbReference type="NCBI Taxonomy" id="488732"/>
    <lineage>
        <taxon>Bacteria</taxon>
        <taxon>Pseudomonadati</taxon>
        <taxon>Pseudomonadota</taxon>
        <taxon>Betaproteobacteria</taxon>
        <taxon>Burkholderiales</taxon>
        <taxon>Burkholderiaceae</taxon>
        <taxon>Burkholderia</taxon>
        <taxon>Burkholderia cepacia complex</taxon>
    </lineage>
</organism>
<evidence type="ECO:0000259" key="7">
    <source>
        <dbReference type="PROSITE" id="PS51296"/>
    </source>
</evidence>
<evidence type="ECO:0000256" key="6">
    <source>
        <dbReference type="SAM" id="MobiDB-lite"/>
    </source>
</evidence>
<dbReference type="Gene3D" id="2.20.25.680">
    <property type="match status" value="1"/>
</dbReference>
<dbReference type="EMBL" id="LPJV01000059">
    <property type="protein sequence ID" value="KWF46735.1"/>
    <property type="molecule type" value="Genomic_DNA"/>
</dbReference>
<evidence type="ECO:0000313" key="8">
    <source>
        <dbReference type="EMBL" id="KWF46735.1"/>
    </source>
</evidence>
<dbReference type="Proteomes" id="UP000063236">
    <property type="component" value="Unassembled WGS sequence"/>
</dbReference>
<accession>A0AAW3P9Q2</accession>
<dbReference type="GO" id="GO:0051537">
    <property type="term" value="F:2 iron, 2 sulfur cluster binding"/>
    <property type="evidence" value="ECO:0007669"/>
    <property type="project" value="UniProtKB-KW"/>
</dbReference>
<comment type="caution">
    <text evidence="8">The sequence shown here is derived from an EMBL/GenBank/DDBJ whole genome shotgun (WGS) entry which is preliminary data.</text>
</comment>
<dbReference type="InterPro" id="IPR021028">
    <property type="entry name" value="Homotrim_ring_OHase_catalytic"/>
</dbReference>
<dbReference type="SUPFAM" id="SSF50022">
    <property type="entry name" value="ISP domain"/>
    <property type="match status" value="1"/>
</dbReference>
<dbReference type="InterPro" id="IPR017941">
    <property type="entry name" value="Rieske_2Fe-2S"/>
</dbReference>
<keyword evidence="3" id="KW-0560">Oxidoreductase</keyword>
<feature type="region of interest" description="Disordered" evidence="6">
    <location>
        <begin position="299"/>
        <end position="318"/>
    </location>
</feature>
<evidence type="ECO:0000256" key="5">
    <source>
        <dbReference type="ARBA" id="ARBA00023014"/>
    </source>
</evidence>
<dbReference type="GO" id="GO:0046872">
    <property type="term" value="F:metal ion binding"/>
    <property type="evidence" value="ECO:0007669"/>
    <property type="project" value="UniProtKB-KW"/>
</dbReference>
<dbReference type="PANTHER" id="PTHR21266:SF59">
    <property type="entry name" value="BLR4922 PROTEIN"/>
    <property type="match status" value="1"/>
</dbReference>
<protein>
    <recommendedName>
        <fullName evidence="7">Rieske domain-containing protein</fullName>
    </recommendedName>
</protein>
<dbReference type="Gene3D" id="2.20.25.10">
    <property type="match status" value="1"/>
</dbReference>
<keyword evidence="1" id="KW-0001">2Fe-2S</keyword>
<keyword evidence="4" id="KW-0408">Iron</keyword>
<dbReference type="Pfam" id="PF00355">
    <property type="entry name" value="Rieske"/>
    <property type="match status" value="1"/>
</dbReference>
<dbReference type="SUPFAM" id="SSF55961">
    <property type="entry name" value="Bet v1-like"/>
    <property type="match status" value="1"/>
</dbReference>
<dbReference type="InterPro" id="IPR036922">
    <property type="entry name" value="Rieske_2Fe-2S_sf"/>
</dbReference>